<evidence type="ECO:0000256" key="1">
    <source>
        <dbReference type="ARBA" id="ARBA00004123"/>
    </source>
</evidence>
<comment type="subcellular location">
    <subcellularLocation>
        <location evidence="1">Nucleus</location>
    </subcellularLocation>
</comment>
<feature type="domain" description="BHLH" evidence="6">
    <location>
        <begin position="178"/>
        <end position="227"/>
    </location>
</feature>
<accession>A0A5N6QEB5</accession>
<keyword evidence="4" id="KW-0804">Transcription</keyword>
<proteinExistence type="predicted"/>
<dbReference type="GO" id="GO:0005634">
    <property type="term" value="C:nucleus"/>
    <property type="evidence" value="ECO:0007669"/>
    <property type="project" value="UniProtKB-SubCell"/>
</dbReference>
<organism evidence="7 8">
    <name type="scientific">Carpinus fangiana</name>
    <dbReference type="NCBI Taxonomy" id="176857"/>
    <lineage>
        <taxon>Eukaryota</taxon>
        <taxon>Viridiplantae</taxon>
        <taxon>Streptophyta</taxon>
        <taxon>Embryophyta</taxon>
        <taxon>Tracheophyta</taxon>
        <taxon>Spermatophyta</taxon>
        <taxon>Magnoliopsida</taxon>
        <taxon>eudicotyledons</taxon>
        <taxon>Gunneridae</taxon>
        <taxon>Pentapetalae</taxon>
        <taxon>rosids</taxon>
        <taxon>fabids</taxon>
        <taxon>Fagales</taxon>
        <taxon>Betulaceae</taxon>
        <taxon>Carpinus</taxon>
    </lineage>
</organism>
<evidence type="ECO:0000313" key="7">
    <source>
        <dbReference type="EMBL" id="KAE7996821.1"/>
    </source>
</evidence>
<dbReference type="EMBL" id="CM017321">
    <property type="protein sequence ID" value="KAE7996821.1"/>
    <property type="molecule type" value="Genomic_DNA"/>
</dbReference>
<dbReference type="GO" id="GO:0046983">
    <property type="term" value="F:protein dimerization activity"/>
    <property type="evidence" value="ECO:0007669"/>
    <property type="project" value="InterPro"/>
</dbReference>
<dbReference type="OrthoDB" id="1870356at2759"/>
<dbReference type="SUPFAM" id="SSF47459">
    <property type="entry name" value="HLH, helix-loop-helix DNA-binding domain"/>
    <property type="match status" value="1"/>
</dbReference>
<gene>
    <name evidence="7" type="ORF">FH972_001510</name>
</gene>
<dbReference type="GO" id="GO:0000978">
    <property type="term" value="F:RNA polymerase II cis-regulatory region sequence-specific DNA binding"/>
    <property type="evidence" value="ECO:0007669"/>
    <property type="project" value="TreeGrafter"/>
</dbReference>
<evidence type="ECO:0000313" key="8">
    <source>
        <dbReference type="Proteomes" id="UP000327013"/>
    </source>
</evidence>
<sequence length="289" mass="32740">MRNALLQSVYPQLYSFGNINYEVQVPNLDVSMQMDSEVNMNDNGFCMKPRVFNNDHHLQLGNGCLADPYRSLINYTHQSGYQSGPSSRADISQQSMFLSDKSLVPHFEAVNNSLDLQAMPNGRKRPIFEVDDVLMNTRGTDMVANYMTTSNEWKKTKRNKATASEQQWQHELIGTSTHIQEHTVHVPAKRSQKLSDKITALQKLVSPYGKTDTASVLQEASVSIKQLHTQIQNLFELLSSSYKCVRASQRQFQQEIGEEQVDLRSKGLCLVPVSLTQKVKIECPVDHYA</sequence>
<evidence type="ECO:0000256" key="5">
    <source>
        <dbReference type="ARBA" id="ARBA00023242"/>
    </source>
</evidence>
<protein>
    <recommendedName>
        <fullName evidence="6">BHLH domain-containing protein</fullName>
    </recommendedName>
</protein>
<dbReference type="GO" id="GO:0000981">
    <property type="term" value="F:DNA-binding transcription factor activity, RNA polymerase II-specific"/>
    <property type="evidence" value="ECO:0007669"/>
    <property type="project" value="TreeGrafter"/>
</dbReference>
<keyword evidence="2" id="KW-0805">Transcription regulation</keyword>
<keyword evidence="3" id="KW-0238">DNA-binding</keyword>
<evidence type="ECO:0000256" key="4">
    <source>
        <dbReference type="ARBA" id="ARBA00023163"/>
    </source>
</evidence>
<dbReference type="CDD" id="cd11393">
    <property type="entry name" value="bHLH_AtbHLH_like"/>
    <property type="match status" value="1"/>
</dbReference>
<dbReference type="InterPro" id="IPR045239">
    <property type="entry name" value="bHLH95_bHLH"/>
</dbReference>
<evidence type="ECO:0000259" key="6">
    <source>
        <dbReference type="PROSITE" id="PS50888"/>
    </source>
</evidence>
<dbReference type="PANTHER" id="PTHR16223:SF138">
    <property type="entry name" value="TRANSCRIPTION FACTOR BHLH103-LIKE"/>
    <property type="match status" value="1"/>
</dbReference>
<dbReference type="InterPro" id="IPR011598">
    <property type="entry name" value="bHLH_dom"/>
</dbReference>
<dbReference type="PANTHER" id="PTHR16223">
    <property type="entry name" value="TRANSCRIPTION FACTOR BHLH83-RELATED"/>
    <property type="match status" value="1"/>
</dbReference>
<dbReference type="AlphaFoldDB" id="A0A5N6QEB5"/>
<evidence type="ECO:0000256" key="3">
    <source>
        <dbReference type="ARBA" id="ARBA00023125"/>
    </source>
</evidence>
<keyword evidence="5" id="KW-0539">Nucleus</keyword>
<keyword evidence="8" id="KW-1185">Reference proteome</keyword>
<evidence type="ECO:0000256" key="2">
    <source>
        <dbReference type="ARBA" id="ARBA00023015"/>
    </source>
</evidence>
<dbReference type="InterPro" id="IPR036638">
    <property type="entry name" value="HLH_DNA-bd_sf"/>
</dbReference>
<dbReference type="Proteomes" id="UP000327013">
    <property type="component" value="Chromosome 1"/>
</dbReference>
<dbReference type="InterPro" id="IPR045843">
    <property type="entry name" value="IND-like"/>
</dbReference>
<dbReference type="PROSITE" id="PS50888">
    <property type="entry name" value="BHLH"/>
    <property type="match status" value="1"/>
</dbReference>
<reference evidence="7 8" key="1">
    <citation type="submission" date="2019-06" db="EMBL/GenBank/DDBJ databases">
        <title>A chromosomal-level reference genome of Carpinus fangiana (Coryloideae, Betulaceae).</title>
        <authorList>
            <person name="Yang X."/>
            <person name="Wang Z."/>
            <person name="Zhang L."/>
            <person name="Hao G."/>
            <person name="Liu J."/>
            <person name="Yang Y."/>
        </authorList>
    </citation>
    <scope>NUCLEOTIDE SEQUENCE [LARGE SCALE GENOMIC DNA]</scope>
    <source>
        <strain evidence="7">Cfa_2016G</strain>
        <tissue evidence="7">Leaf</tissue>
    </source>
</reference>
<name>A0A5N6QEB5_9ROSI</name>